<evidence type="ECO:0000313" key="2">
    <source>
        <dbReference type="Proteomes" id="UP000824782"/>
    </source>
</evidence>
<comment type="caution">
    <text evidence="1">The sequence shown here is derived from an EMBL/GenBank/DDBJ whole genome shotgun (WGS) entry which is preliminary data.</text>
</comment>
<protein>
    <submittedName>
        <fullName evidence="1">Uncharacterized protein</fullName>
    </submittedName>
</protein>
<gene>
    <name evidence="1" type="ORF">GDO81_022612</name>
</gene>
<dbReference type="EMBL" id="WNYA01002342">
    <property type="protein sequence ID" value="KAG8544361.1"/>
    <property type="molecule type" value="Genomic_DNA"/>
</dbReference>
<organism evidence="1 2">
    <name type="scientific">Engystomops pustulosus</name>
    <name type="common">Tungara frog</name>
    <name type="synonym">Physalaemus pustulosus</name>
    <dbReference type="NCBI Taxonomy" id="76066"/>
    <lineage>
        <taxon>Eukaryota</taxon>
        <taxon>Metazoa</taxon>
        <taxon>Chordata</taxon>
        <taxon>Craniata</taxon>
        <taxon>Vertebrata</taxon>
        <taxon>Euteleostomi</taxon>
        <taxon>Amphibia</taxon>
        <taxon>Batrachia</taxon>
        <taxon>Anura</taxon>
        <taxon>Neobatrachia</taxon>
        <taxon>Hyloidea</taxon>
        <taxon>Leptodactylidae</taxon>
        <taxon>Leiuperinae</taxon>
        <taxon>Engystomops</taxon>
    </lineage>
</organism>
<proteinExistence type="predicted"/>
<name>A0AAV6Z5Y6_ENGPU</name>
<keyword evidence="2" id="KW-1185">Reference proteome</keyword>
<accession>A0AAV6Z5Y6</accession>
<evidence type="ECO:0000313" key="1">
    <source>
        <dbReference type="EMBL" id="KAG8544361.1"/>
    </source>
</evidence>
<sequence>MIQYTPSRRGWGAAAVWPGSLCSSYYHGCRQQESCFCEAEEPEDPGDCRKTEREKTASLQDYMRGHYTRNPRITMKRDHYHRLQDYSDEHSANPAVLCADILLLLWATTNERHRSAQIYKQVTQNIKQCT</sequence>
<dbReference type="Proteomes" id="UP000824782">
    <property type="component" value="Unassembled WGS sequence"/>
</dbReference>
<reference evidence="1" key="1">
    <citation type="thesis" date="2020" institute="ProQuest LLC" country="789 East Eisenhower Parkway, Ann Arbor, MI, USA">
        <title>Comparative Genomics and Chromosome Evolution.</title>
        <authorList>
            <person name="Mudd A.B."/>
        </authorList>
    </citation>
    <scope>NUCLEOTIDE SEQUENCE</scope>
    <source>
        <strain evidence="1">237g6f4</strain>
        <tissue evidence="1">Blood</tissue>
    </source>
</reference>
<dbReference type="AlphaFoldDB" id="A0AAV6Z5Y6"/>
<dbReference type="PROSITE" id="PS50096">
    <property type="entry name" value="IQ"/>
    <property type="match status" value="1"/>
</dbReference>